<dbReference type="PANTHER" id="PTHR23272">
    <property type="entry name" value="BED FINGER-RELATED"/>
    <property type="match status" value="1"/>
</dbReference>
<evidence type="ECO:0000313" key="3">
    <source>
        <dbReference type="Proteomes" id="UP000615446"/>
    </source>
</evidence>
<evidence type="ECO:0000313" key="2">
    <source>
        <dbReference type="EMBL" id="GES85999.1"/>
    </source>
</evidence>
<dbReference type="InterPro" id="IPR012337">
    <property type="entry name" value="RNaseH-like_sf"/>
</dbReference>
<dbReference type="SUPFAM" id="SSF53098">
    <property type="entry name" value="Ribonuclease H-like"/>
    <property type="match status" value="1"/>
</dbReference>
<comment type="caution">
    <text evidence="2">The sequence shown here is derived from an EMBL/GenBank/DDBJ whole genome shotgun (WGS) entry which is preliminary data.</text>
</comment>
<proteinExistence type="predicted"/>
<feature type="domain" description="HAT C-terminal dimerisation" evidence="1">
    <location>
        <begin position="59"/>
        <end position="137"/>
    </location>
</feature>
<dbReference type="PANTHER" id="PTHR23272:SF21">
    <property type="entry name" value="BED ZINC FINGER AND HAT DIMERIZATION DOMAIN-CONTAINING PROTEIN"/>
    <property type="match status" value="1"/>
</dbReference>
<dbReference type="InterPro" id="IPR008906">
    <property type="entry name" value="HATC_C_dom"/>
</dbReference>
<reference evidence="2" key="1">
    <citation type="submission" date="2019-10" db="EMBL/GenBank/DDBJ databases">
        <title>Conservation and host-specific expression of non-tandemly repeated heterogenous ribosome RNA gene in arbuscular mycorrhizal fungi.</title>
        <authorList>
            <person name="Maeda T."/>
            <person name="Kobayashi Y."/>
            <person name="Nakagawa T."/>
            <person name="Ezawa T."/>
            <person name="Yamaguchi K."/>
            <person name="Bino T."/>
            <person name="Nishimoto Y."/>
            <person name="Shigenobu S."/>
            <person name="Kawaguchi M."/>
        </authorList>
    </citation>
    <scope>NUCLEOTIDE SEQUENCE</scope>
    <source>
        <strain evidence="2">HR1</strain>
    </source>
</reference>
<dbReference type="EMBL" id="BLAL01000160">
    <property type="protein sequence ID" value="GES85999.1"/>
    <property type="molecule type" value="Genomic_DNA"/>
</dbReference>
<dbReference type="OrthoDB" id="3270175at2759"/>
<sequence>MEMALKMLAAKHDSVHELMPDVEAWTKIKRIFSSTKKRHIGVTAETTLLPSPSPDFAEIKRYLALPCDENVKALLWWQTHSTEFPVLSLMAKDYLAIQSTSVACEQAFSVAGNTITKVQNRLCPETARASLCTKSWIENNIGEQIRLK</sequence>
<dbReference type="GO" id="GO:0046983">
    <property type="term" value="F:protein dimerization activity"/>
    <property type="evidence" value="ECO:0007669"/>
    <property type="project" value="InterPro"/>
</dbReference>
<protein>
    <submittedName>
        <fullName evidence="2">Zinc finger BED domain-containing protein RICESLEEPER 2-like</fullName>
    </submittedName>
</protein>
<dbReference type="Proteomes" id="UP000615446">
    <property type="component" value="Unassembled WGS sequence"/>
</dbReference>
<dbReference type="Pfam" id="PF05699">
    <property type="entry name" value="Dimer_Tnp_hAT"/>
    <property type="match status" value="1"/>
</dbReference>
<accession>A0A8H3QR50</accession>
<organism evidence="2 3">
    <name type="scientific">Rhizophagus clarus</name>
    <dbReference type="NCBI Taxonomy" id="94130"/>
    <lineage>
        <taxon>Eukaryota</taxon>
        <taxon>Fungi</taxon>
        <taxon>Fungi incertae sedis</taxon>
        <taxon>Mucoromycota</taxon>
        <taxon>Glomeromycotina</taxon>
        <taxon>Glomeromycetes</taxon>
        <taxon>Glomerales</taxon>
        <taxon>Glomeraceae</taxon>
        <taxon>Rhizophagus</taxon>
    </lineage>
</organism>
<gene>
    <name evidence="2" type="ORF">RCL2_001307700</name>
</gene>
<dbReference type="AlphaFoldDB" id="A0A8H3QR50"/>
<evidence type="ECO:0000259" key="1">
    <source>
        <dbReference type="Pfam" id="PF05699"/>
    </source>
</evidence>
<name>A0A8H3QR50_9GLOM</name>